<dbReference type="Proteomes" id="UP001195483">
    <property type="component" value="Unassembled WGS sequence"/>
</dbReference>
<comment type="caution">
    <text evidence="1">The sequence shown here is derived from an EMBL/GenBank/DDBJ whole genome shotgun (WGS) entry which is preliminary data.</text>
</comment>
<dbReference type="EMBL" id="JAEAOA010001052">
    <property type="protein sequence ID" value="KAK3584319.1"/>
    <property type="molecule type" value="Genomic_DNA"/>
</dbReference>
<evidence type="ECO:0000313" key="2">
    <source>
        <dbReference type="Proteomes" id="UP001195483"/>
    </source>
</evidence>
<protein>
    <submittedName>
        <fullName evidence="1">Uncharacterized protein</fullName>
    </submittedName>
</protein>
<proteinExistence type="predicted"/>
<accession>A0AAE0S348</accession>
<keyword evidence="2" id="KW-1185">Reference proteome</keyword>
<organism evidence="1 2">
    <name type="scientific">Potamilus streckersoni</name>
    <dbReference type="NCBI Taxonomy" id="2493646"/>
    <lineage>
        <taxon>Eukaryota</taxon>
        <taxon>Metazoa</taxon>
        <taxon>Spiralia</taxon>
        <taxon>Lophotrochozoa</taxon>
        <taxon>Mollusca</taxon>
        <taxon>Bivalvia</taxon>
        <taxon>Autobranchia</taxon>
        <taxon>Heteroconchia</taxon>
        <taxon>Palaeoheterodonta</taxon>
        <taxon>Unionida</taxon>
        <taxon>Unionoidea</taxon>
        <taxon>Unionidae</taxon>
        <taxon>Ambleminae</taxon>
        <taxon>Lampsilini</taxon>
        <taxon>Potamilus</taxon>
    </lineage>
</organism>
<evidence type="ECO:0000313" key="1">
    <source>
        <dbReference type="EMBL" id="KAK3584319.1"/>
    </source>
</evidence>
<reference evidence="1" key="2">
    <citation type="journal article" date="2021" name="Genome Biol. Evol.">
        <title>Developing a high-quality reference genome for a parasitic bivalve with doubly uniparental inheritance (Bivalvia: Unionida).</title>
        <authorList>
            <person name="Smith C.H."/>
        </authorList>
    </citation>
    <scope>NUCLEOTIDE SEQUENCE</scope>
    <source>
        <strain evidence="1">CHS0354</strain>
        <tissue evidence="1">Mantle</tissue>
    </source>
</reference>
<dbReference type="AlphaFoldDB" id="A0AAE0S348"/>
<reference evidence="1" key="3">
    <citation type="submission" date="2023-05" db="EMBL/GenBank/DDBJ databases">
        <authorList>
            <person name="Smith C.H."/>
        </authorList>
    </citation>
    <scope>NUCLEOTIDE SEQUENCE</scope>
    <source>
        <strain evidence="1">CHS0354</strain>
        <tissue evidence="1">Mantle</tissue>
    </source>
</reference>
<sequence>MTLKLRNGQGCETASLLIEFLNPPRLMVRLGPQGFAITAKVPQTTALSIKASLKHWEQNKVTIYNIYDTIHSNSSTVQDYTHITKDNITNSIICRDSNGHNVEWGSD</sequence>
<reference evidence="1" key="1">
    <citation type="journal article" date="2021" name="Genome Biol. Evol.">
        <title>A High-Quality Reference Genome for a Parasitic Bivalve with Doubly Uniparental Inheritance (Bivalvia: Unionida).</title>
        <authorList>
            <person name="Smith C.H."/>
        </authorList>
    </citation>
    <scope>NUCLEOTIDE SEQUENCE</scope>
    <source>
        <strain evidence="1">CHS0354</strain>
    </source>
</reference>
<gene>
    <name evidence="1" type="ORF">CHS0354_017130</name>
</gene>
<name>A0AAE0S348_9BIVA</name>